<dbReference type="EMBL" id="CAFBMK010000237">
    <property type="protein sequence ID" value="CAB4940334.1"/>
    <property type="molecule type" value="Genomic_DNA"/>
</dbReference>
<dbReference type="PANTHER" id="PTHR48081">
    <property type="entry name" value="AB HYDROLASE SUPERFAMILY PROTEIN C4A8.06C"/>
    <property type="match status" value="1"/>
</dbReference>
<proteinExistence type="predicted"/>
<evidence type="ECO:0000256" key="1">
    <source>
        <dbReference type="ARBA" id="ARBA00022801"/>
    </source>
</evidence>
<dbReference type="Gene3D" id="3.40.50.1820">
    <property type="entry name" value="alpha/beta hydrolase"/>
    <property type="match status" value="1"/>
</dbReference>
<dbReference type="PANTHER" id="PTHR48081:SF8">
    <property type="entry name" value="ALPHA_BETA HYDROLASE FOLD-3 DOMAIN-CONTAINING PROTEIN-RELATED"/>
    <property type="match status" value="1"/>
</dbReference>
<accession>A0A6J7JCG6</accession>
<sequence>MPSPSSRLVAAAIRATRRNRTYVTAQGARAHVRAQAIRPAAPGPPARLRRDVAVHARRDDGRPVYLVTPRDRRPVGGLVYAHGGGWVNEIAPQHWHLVAQLAAEAGVAVTVPIYPLVPFATAGEVVPWIADLVLRSGEDHGPSLVGGDSAGGQIALSAALLLRDRDDVRPARTVLISPALDLTFANPEIPTVQPSDPWLGVEGARVLADLWRGDRSLTDPVVSPLFGDLAGLGSVSVHTGTRDITNPDARLLVARAREAGVDVTLHEAEGQLHVFPLLPTTEGRAGRRVLVDEVRAAVAAG</sequence>
<dbReference type="GO" id="GO:0016787">
    <property type="term" value="F:hydrolase activity"/>
    <property type="evidence" value="ECO:0007669"/>
    <property type="project" value="UniProtKB-KW"/>
</dbReference>
<reference evidence="3" key="1">
    <citation type="submission" date="2020-05" db="EMBL/GenBank/DDBJ databases">
        <authorList>
            <person name="Chiriac C."/>
            <person name="Salcher M."/>
            <person name="Ghai R."/>
            <person name="Kavagutti S V."/>
        </authorList>
    </citation>
    <scope>NUCLEOTIDE SEQUENCE</scope>
</reference>
<evidence type="ECO:0000313" key="3">
    <source>
        <dbReference type="EMBL" id="CAB4940334.1"/>
    </source>
</evidence>
<dbReference type="SUPFAM" id="SSF53474">
    <property type="entry name" value="alpha/beta-Hydrolases"/>
    <property type="match status" value="1"/>
</dbReference>
<dbReference type="AlphaFoldDB" id="A0A6J7JCG6"/>
<keyword evidence="1" id="KW-0378">Hydrolase</keyword>
<evidence type="ECO:0000259" key="2">
    <source>
        <dbReference type="Pfam" id="PF07859"/>
    </source>
</evidence>
<organism evidence="3">
    <name type="scientific">freshwater metagenome</name>
    <dbReference type="NCBI Taxonomy" id="449393"/>
    <lineage>
        <taxon>unclassified sequences</taxon>
        <taxon>metagenomes</taxon>
        <taxon>ecological metagenomes</taxon>
    </lineage>
</organism>
<dbReference type="InterPro" id="IPR029058">
    <property type="entry name" value="AB_hydrolase_fold"/>
</dbReference>
<gene>
    <name evidence="3" type="ORF">UFOPK3564_02908</name>
</gene>
<protein>
    <submittedName>
        <fullName evidence="3">Unannotated protein</fullName>
    </submittedName>
</protein>
<dbReference type="Pfam" id="PF07859">
    <property type="entry name" value="Abhydrolase_3"/>
    <property type="match status" value="1"/>
</dbReference>
<feature type="domain" description="Alpha/beta hydrolase fold-3" evidence="2">
    <location>
        <begin position="78"/>
        <end position="276"/>
    </location>
</feature>
<dbReference type="InterPro" id="IPR013094">
    <property type="entry name" value="AB_hydrolase_3"/>
</dbReference>
<dbReference type="InterPro" id="IPR050300">
    <property type="entry name" value="GDXG_lipolytic_enzyme"/>
</dbReference>
<name>A0A6J7JCG6_9ZZZZ</name>